<evidence type="ECO:0000256" key="1">
    <source>
        <dbReference type="ARBA" id="ARBA00004240"/>
    </source>
</evidence>
<dbReference type="InterPro" id="IPR013780">
    <property type="entry name" value="Glyco_hydro_b"/>
</dbReference>
<dbReference type="PANTHER" id="PTHR22762:SF54">
    <property type="entry name" value="BCDNA.GH04962"/>
    <property type="match status" value="1"/>
</dbReference>
<evidence type="ECO:0000259" key="11">
    <source>
        <dbReference type="Pfam" id="PF01055"/>
    </source>
</evidence>
<dbReference type="GO" id="GO:0006491">
    <property type="term" value="P:N-glycan processing"/>
    <property type="evidence" value="ECO:0007669"/>
    <property type="project" value="TreeGrafter"/>
</dbReference>
<feature type="domain" description="Glycoside hydrolase family 31 TIM barrel" evidence="11">
    <location>
        <begin position="497"/>
        <end position="597"/>
    </location>
</feature>
<dbReference type="SUPFAM" id="SSF51445">
    <property type="entry name" value="(Trans)glycosidases"/>
    <property type="match status" value="1"/>
</dbReference>
<comment type="subcellular location">
    <subcellularLocation>
        <location evidence="1">Endoplasmic reticulum</location>
    </subcellularLocation>
</comment>
<organism evidence="13 14">
    <name type="scientific">Stylonychia lemnae</name>
    <name type="common">Ciliate</name>
    <dbReference type="NCBI Taxonomy" id="5949"/>
    <lineage>
        <taxon>Eukaryota</taxon>
        <taxon>Sar</taxon>
        <taxon>Alveolata</taxon>
        <taxon>Ciliophora</taxon>
        <taxon>Intramacronucleata</taxon>
        <taxon>Spirotrichea</taxon>
        <taxon>Stichotrichia</taxon>
        <taxon>Sporadotrichida</taxon>
        <taxon>Oxytrichidae</taxon>
        <taxon>Stylonychinae</taxon>
        <taxon>Stylonychia</taxon>
    </lineage>
</organism>
<evidence type="ECO:0000313" key="14">
    <source>
        <dbReference type="Proteomes" id="UP000039865"/>
    </source>
</evidence>
<evidence type="ECO:0000256" key="6">
    <source>
        <dbReference type="ARBA" id="ARBA00022824"/>
    </source>
</evidence>
<dbReference type="InterPro" id="IPR011013">
    <property type="entry name" value="Gal_mutarotase_sf_dom"/>
</dbReference>
<evidence type="ECO:0000313" key="13">
    <source>
        <dbReference type="EMBL" id="CDW82926.1"/>
    </source>
</evidence>
<evidence type="ECO:0000256" key="5">
    <source>
        <dbReference type="ARBA" id="ARBA00022801"/>
    </source>
</evidence>
<evidence type="ECO:0000256" key="10">
    <source>
        <dbReference type="RuleBase" id="RU361185"/>
    </source>
</evidence>
<sequence length="848" mass="99761">MSMYSGGILRVVIDDVKTGNHKRFRTSSVMGFEYLTLDAQNFTVLEQNDQRIIIETQSSIKLNYFREKSARNSTQKYIINFKPFKIECYLDDMLILKVNNNQLFNFEYERTVKEHFQLFNKVPYDATYKYQFEINEKNQFTEMFDGYVDINTFGPRSIGIDFEFNQDHLFGIPEHAIDFLLKDTLFTAEDENPYRLYNIDVFPYKLNSTQALYGSIPYLLSHSANHEEGNAGVYWSNAAETWVDLMTPNLPFSPFENQESLKRVATFNSESGVLEFIVILGHNPAEVTQQWADVSGHAPIPPYWSLGYHQSKWSYESASEVVQVNFKFDQHSLPLDVIWLDIDHTSNFEYFTWNTDKFSNQSLEIMNELIEQRKRKIVVISDPHIRKNDSYFLYDAIKKIEKDDYQLDQEKRTLSPASGKYFLRDPKFQDRPFEGRCWPGNSVWLDFMQLKVRQFWAALYQYDVQPKTNKNYFVWNDMNEPSVLDKPELALPKDVIFGAVWTGDNGNFHEDMKISVQMLLSMSVAGLGFVGADIGGFANQTVARVIVQWHNLAVFYPFMRQHCHKEAKRREPYLYKGEAFNQLQKSLRLRQKLMPYMPMMMEFPDVNNSAYYNEQYMFGEIFLVKPDDKDYTELPKQNIINNNTYRTQMFFPKGTWYDFFTSTRHQVNFTGLYEVPQESGDYIYVFAKGGTILPMKEKVRLSSMLSRNESYLLNIYLETNEAGQQYAQGFIYLDDGETFDYLKKDEFKVIKFDYLDGTLNGAVVENGGYFRDYERIKAIQIFGLDSERLNGVDEHAVISKLEEDQWKHMRTIYLEKLPEHEMIVIMNPQIDLMDKAWRVEIKQRVINQ</sequence>
<dbReference type="Gene3D" id="2.60.40.1180">
    <property type="entry name" value="Golgi alpha-mannosidase II"/>
    <property type="match status" value="2"/>
</dbReference>
<comment type="similarity">
    <text evidence="3 10">Belongs to the glycosyl hydrolase 31 family.</text>
</comment>
<evidence type="ECO:0000256" key="7">
    <source>
        <dbReference type="ARBA" id="ARBA00023180"/>
    </source>
</evidence>
<dbReference type="GO" id="GO:0005783">
    <property type="term" value="C:endoplasmic reticulum"/>
    <property type="evidence" value="ECO:0007669"/>
    <property type="project" value="UniProtKB-SubCell"/>
</dbReference>
<dbReference type="Proteomes" id="UP000039865">
    <property type="component" value="Unassembled WGS sequence"/>
</dbReference>
<feature type="domain" description="Glycoside hydrolase family 31 TIM barrel" evidence="11">
    <location>
        <begin position="299"/>
        <end position="488"/>
    </location>
</feature>
<comment type="pathway">
    <text evidence="2">Glycan metabolism; N-glycan metabolism.</text>
</comment>
<keyword evidence="6" id="KW-0256">Endoplasmic reticulum</keyword>
<keyword evidence="14" id="KW-1185">Reference proteome</keyword>
<evidence type="ECO:0000256" key="8">
    <source>
        <dbReference type="ARBA" id="ARBA00023295"/>
    </source>
</evidence>
<dbReference type="GO" id="GO:0005975">
    <property type="term" value="P:carbohydrate metabolic process"/>
    <property type="evidence" value="ECO:0007669"/>
    <property type="project" value="InterPro"/>
</dbReference>
<evidence type="ECO:0000256" key="3">
    <source>
        <dbReference type="ARBA" id="ARBA00007806"/>
    </source>
</evidence>
<protein>
    <recommendedName>
        <fullName evidence="9">Glucosidase II subunit alpha</fullName>
    </recommendedName>
</protein>
<evidence type="ECO:0000259" key="12">
    <source>
        <dbReference type="Pfam" id="PF13802"/>
    </source>
</evidence>
<reference evidence="13 14" key="1">
    <citation type="submission" date="2014-06" db="EMBL/GenBank/DDBJ databases">
        <authorList>
            <person name="Swart Estienne"/>
        </authorList>
    </citation>
    <scope>NUCLEOTIDE SEQUENCE [LARGE SCALE GENOMIC DNA]</scope>
    <source>
        <strain evidence="13 14">130c</strain>
    </source>
</reference>
<keyword evidence="8 10" id="KW-0326">Glycosidase</keyword>
<dbReference type="Gene3D" id="2.60.40.1760">
    <property type="entry name" value="glycosyl hydrolase (family 31)"/>
    <property type="match status" value="1"/>
</dbReference>
<keyword evidence="7" id="KW-0325">Glycoprotein</keyword>
<dbReference type="CDD" id="cd14752">
    <property type="entry name" value="GH31_N"/>
    <property type="match status" value="1"/>
</dbReference>
<evidence type="ECO:0000256" key="4">
    <source>
        <dbReference type="ARBA" id="ARBA00022729"/>
    </source>
</evidence>
<dbReference type="InterPro" id="IPR000322">
    <property type="entry name" value="Glyco_hydro_31_TIM"/>
</dbReference>
<evidence type="ECO:0000256" key="2">
    <source>
        <dbReference type="ARBA" id="ARBA00004833"/>
    </source>
</evidence>
<dbReference type="PANTHER" id="PTHR22762">
    <property type="entry name" value="ALPHA-GLUCOSIDASE"/>
    <property type="match status" value="1"/>
</dbReference>
<dbReference type="EMBL" id="CCKQ01011372">
    <property type="protein sequence ID" value="CDW82926.1"/>
    <property type="molecule type" value="Genomic_DNA"/>
</dbReference>
<dbReference type="OrthoDB" id="440381at2759"/>
<feature type="domain" description="Glycoside hydrolase family 31 N-terminal" evidence="12">
    <location>
        <begin position="2"/>
        <end position="244"/>
    </location>
</feature>
<dbReference type="GO" id="GO:0030246">
    <property type="term" value="F:carbohydrate binding"/>
    <property type="evidence" value="ECO:0007669"/>
    <property type="project" value="InterPro"/>
</dbReference>
<proteinExistence type="inferred from homology"/>
<dbReference type="InParanoid" id="A0A078AM26"/>
<dbReference type="InterPro" id="IPR025887">
    <property type="entry name" value="Glyco_hydro_31_N_dom"/>
</dbReference>
<dbReference type="AlphaFoldDB" id="A0A078AM26"/>
<dbReference type="Gene3D" id="3.20.20.80">
    <property type="entry name" value="Glycosidases"/>
    <property type="match status" value="2"/>
</dbReference>
<keyword evidence="5 10" id="KW-0378">Hydrolase</keyword>
<name>A0A078AM26_STYLE</name>
<gene>
    <name evidence="13" type="primary">Contig1225.g1338</name>
    <name evidence="13" type="ORF">STYLEM_11963</name>
</gene>
<accession>A0A078AM26</accession>
<dbReference type="GO" id="GO:0090599">
    <property type="term" value="F:alpha-glucosidase activity"/>
    <property type="evidence" value="ECO:0007669"/>
    <property type="project" value="TreeGrafter"/>
</dbReference>
<keyword evidence="4" id="KW-0732">Signal</keyword>
<dbReference type="InterPro" id="IPR017853">
    <property type="entry name" value="GH"/>
</dbReference>
<dbReference type="Pfam" id="PF13802">
    <property type="entry name" value="Gal_mutarotas_2"/>
    <property type="match status" value="1"/>
</dbReference>
<dbReference type="SUPFAM" id="SSF51011">
    <property type="entry name" value="Glycosyl hydrolase domain"/>
    <property type="match status" value="1"/>
</dbReference>
<dbReference type="Pfam" id="PF01055">
    <property type="entry name" value="Glyco_hydro_31_2nd"/>
    <property type="match status" value="2"/>
</dbReference>
<dbReference type="SUPFAM" id="SSF74650">
    <property type="entry name" value="Galactose mutarotase-like"/>
    <property type="match status" value="1"/>
</dbReference>
<evidence type="ECO:0000256" key="9">
    <source>
        <dbReference type="ARBA" id="ARBA00042895"/>
    </source>
</evidence>